<keyword evidence="3" id="KW-0597">Phosphoprotein</keyword>
<feature type="domain" description="HAMP" evidence="8">
    <location>
        <begin position="304"/>
        <end position="357"/>
    </location>
</feature>
<keyword evidence="7" id="KW-1133">Transmembrane helix</keyword>
<dbReference type="EC" id="2.7.13.3" evidence="9"/>
<name>A0ABW2V0K0_9BACL</name>
<comment type="caution">
    <text evidence="9">The sequence shown here is derived from an EMBL/GenBank/DDBJ whole genome shotgun (WGS) entry which is preliminary data.</text>
</comment>
<organism evidence="9 10">
    <name type="scientific">Paenibacillus thermoaerophilus</name>
    <dbReference type="NCBI Taxonomy" id="1215385"/>
    <lineage>
        <taxon>Bacteria</taxon>
        <taxon>Bacillati</taxon>
        <taxon>Bacillota</taxon>
        <taxon>Bacilli</taxon>
        <taxon>Bacillales</taxon>
        <taxon>Paenibacillaceae</taxon>
        <taxon>Paenibacillus</taxon>
    </lineage>
</organism>
<evidence type="ECO:0000256" key="2">
    <source>
        <dbReference type="ARBA" id="ARBA00022475"/>
    </source>
</evidence>
<accession>A0ABW2V0K0</accession>
<sequence length="581" mass="67465">MKRIKWPACLKLNNMKLRDKLLLMYFISVFAPIVLTNIIFYQVTTSHVRNQKERDASVALEQTKREFRSLIEEAVGISYLYYTDSALSERLDHRYESTLDYVEAYHTYLRHAFTRTNQAAIRWLQIYVDNPTIHTSGNIELLTDEVRSLEWFRVFSREKVPYPVLISADGTFSLLQRLDNYTNEYEKLLKIDLNMDMIRQLFLHSPFEGDLYLTGPDGVIQYARAPDAGLTRGRMTLASVPLSKDTMRFVKPYEGVNYLKGWTLHGFMDERIVLEEVRKSWPYVIGLASLNFLVPSLILILMARSIHVRLIRLLKHMKKVKNQNFETIPPAQESRDEIGQLISEFNRMTGQIRSLIQDVYMADIQKKDLELKQRLAQLHALQSQINPHFLFNALETIRMRSLIKNEVETARIIQNMAKIFRKSISWGRDWVTIREELELVECFLEIQKYRFGNKLKYIIEAEDEAIDTVIPKMTLLPFVENASIHGIESIPHNGLIAVAIRLSGERMQVIITDNGIGMTPDKLEDILLYLNEDTAIKEKIGMKNAFTRLRMCYGEQFQFEIRSEPGQGTAVEIGLPMKPAV</sequence>
<dbReference type="SMART" id="SM00304">
    <property type="entry name" value="HAMP"/>
    <property type="match status" value="1"/>
</dbReference>
<proteinExistence type="predicted"/>
<dbReference type="RefSeq" id="WP_138789414.1">
    <property type="nucleotide sequence ID" value="NZ_JBHTGQ010000009.1"/>
</dbReference>
<protein>
    <submittedName>
        <fullName evidence="9">Sensor histidine kinase</fullName>
        <ecNumber evidence="9">2.7.13.3</ecNumber>
    </submittedName>
</protein>
<comment type="subcellular location">
    <subcellularLocation>
        <location evidence="1">Cell membrane</location>
        <topology evidence="1">Multi-pass membrane protein</topology>
    </subcellularLocation>
</comment>
<dbReference type="CDD" id="cd06225">
    <property type="entry name" value="HAMP"/>
    <property type="match status" value="1"/>
</dbReference>
<dbReference type="Pfam" id="PF02518">
    <property type="entry name" value="HATPase_c"/>
    <property type="match status" value="1"/>
</dbReference>
<evidence type="ECO:0000256" key="4">
    <source>
        <dbReference type="ARBA" id="ARBA00022679"/>
    </source>
</evidence>
<dbReference type="Gene3D" id="3.30.565.10">
    <property type="entry name" value="Histidine kinase-like ATPase, C-terminal domain"/>
    <property type="match status" value="1"/>
</dbReference>
<dbReference type="SUPFAM" id="SSF55874">
    <property type="entry name" value="ATPase domain of HSP90 chaperone/DNA topoisomerase II/histidine kinase"/>
    <property type="match status" value="1"/>
</dbReference>
<keyword evidence="10" id="KW-1185">Reference proteome</keyword>
<keyword evidence="6 7" id="KW-0472">Membrane</keyword>
<dbReference type="EMBL" id="JBHTGQ010000009">
    <property type="protein sequence ID" value="MFC7749033.1"/>
    <property type="molecule type" value="Genomic_DNA"/>
</dbReference>
<dbReference type="Proteomes" id="UP001596528">
    <property type="component" value="Unassembled WGS sequence"/>
</dbReference>
<dbReference type="Gene3D" id="6.10.340.10">
    <property type="match status" value="1"/>
</dbReference>
<evidence type="ECO:0000259" key="8">
    <source>
        <dbReference type="PROSITE" id="PS50885"/>
    </source>
</evidence>
<evidence type="ECO:0000256" key="5">
    <source>
        <dbReference type="ARBA" id="ARBA00022777"/>
    </source>
</evidence>
<evidence type="ECO:0000313" key="9">
    <source>
        <dbReference type="EMBL" id="MFC7749033.1"/>
    </source>
</evidence>
<evidence type="ECO:0000313" key="10">
    <source>
        <dbReference type="Proteomes" id="UP001596528"/>
    </source>
</evidence>
<keyword evidence="4 9" id="KW-0808">Transferase</keyword>
<dbReference type="Pfam" id="PF06580">
    <property type="entry name" value="His_kinase"/>
    <property type="match status" value="1"/>
</dbReference>
<dbReference type="InterPro" id="IPR050640">
    <property type="entry name" value="Bact_2-comp_sensor_kinase"/>
</dbReference>
<evidence type="ECO:0000256" key="7">
    <source>
        <dbReference type="SAM" id="Phobius"/>
    </source>
</evidence>
<evidence type="ECO:0000256" key="1">
    <source>
        <dbReference type="ARBA" id="ARBA00004651"/>
    </source>
</evidence>
<dbReference type="PANTHER" id="PTHR34220">
    <property type="entry name" value="SENSOR HISTIDINE KINASE YPDA"/>
    <property type="match status" value="1"/>
</dbReference>
<dbReference type="GO" id="GO:0004673">
    <property type="term" value="F:protein histidine kinase activity"/>
    <property type="evidence" value="ECO:0007669"/>
    <property type="project" value="UniProtKB-EC"/>
</dbReference>
<dbReference type="PANTHER" id="PTHR34220:SF7">
    <property type="entry name" value="SENSOR HISTIDINE KINASE YPDA"/>
    <property type="match status" value="1"/>
</dbReference>
<keyword evidence="5 9" id="KW-0418">Kinase</keyword>
<keyword evidence="2" id="KW-1003">Cell membrane</keyword>
<keyword evidence="7" id="KW-0812">Transmembrane</keyword>
<evidence type="ECO:0000256" key="3">
    <source>
        <dbReference type="ARBA" id="ARBA00022553"/>
    </source>
</evidence>
<evidence type="ECO:0000256" key="6">
    <source>
        <dbReference type="ARBA" id="ARBA00023136"/>
    </source>
</evidence>
<dbReference type="InterPro" id="IPR003594">
    <property type="entry name" value="HATPase_dom"/>
</dbReference>
<dbReference type="SUPFAM" id="SSF158472">
    <property type="entry name" value="HAMP domain-like"/>
    <property type="match status" value="1"/>
</dbReference>
<dbReference type="InterPro" id="IPR003660">
    <property type="entry name" value="HAMP_dom"/>
</dbReference>
<dbReference type="InterPro" id="IPR010559">
    <property type="entry name" value="Sig_transdc_His_kin_internal"/>
</dbReference>
<dbReference type="PROSITE" id="PS50885">
    <property type="entry name" value="HAMP"/>
    <property type="match status" value="1"/>
</dbReference>
<feature type="transmembrane region" description="Helical" evidence="7">
    <location>
        <begin position="21"/>
        <end position="41"/>
    </location>
</feature>
<gene>
    <name evidence="9" type="ORF">ACFQWB_03615</name>
</gene>
<dbReference type="InterPro" id="IPR036890">
    <property type="entry name" value="HATPase_C_sf"/>
</dbReference>
<reference evidence="10" key="1">
    <citation type="journal article" date="2019" name="Int. J. Syst. Evol. Microbiol.">
        <title>The Global Catalogue of Microorganisms (GCM) 10K type strain sequencing project: providing services to taxonomists for standard genome sequencing and annotation.</title>
        <authorList>
            <consortium name="The Broad Institute Genomics Platform"/>
            <consortium name="The Broad Institute Genome Sequencing Center for Infectious Disease"/>
            <person name="Wu L."/>
            <person name="Ma J."/>
        </authorList>
    </citation>
    <scope>NUCLEOTIDE SEQUENCE [LARGE SCALE GENOMIC DNA]</scope>
    <source>
        <strain evidence="10">JCM 18657</strain>
    </source>
</reference>
<dbReference type="Pfam" id="PF00672">
    <property type="entry name" value="HAMP"/>
    <property type="match status" value="1"/>
</dbReference>